<sequence length="66" mass="7539">MSAREPYLPPAIWRVVVSGRSGYQTTPASRNYTRETEARGYAEAQRGRGYGARLFRTEPTWTEVTE</sequence>
<proteinExistence type="predicted"/>
<name>A0A1C5ABD2_MICEC</name>
<dbReference type="AlphaFoldDB" id="A0A1C5ABD2"/>
<dbReference type="OrthoDB" id="3403943at2"/>
<evidence type="ECO:0000313" key="1">
    <source>
        <dbReference type="EMBL" id="SCF42469.1"/>
    </source>
</evidence>
<protein>
    <submittedName>
        <fullName evidence="1">Uncharacterized protein</fullName>
    </submittedName>
</protein>
<dbReference type="Proteomes" id="UP000198253">
    <property type="component" value="Chromosome I"/>
</dbReference>
<organism evidence="1 2">
    <name type="scientific">Micromonospora echinospora</name>
    <name type="common">Micromonospora purpurea</name>
    <dbReference type="NCBI Taxonomy" id="1877"/>
    <lineage>
        <taxon>Bacteria</taxon>
        <taxon>Bacillati</taxon>
        <taxon>Actinomycetota</taxon>
        <taxon>Actinomycetes</taxon>
        <taxon>Micromonosporales</taxon>
        <taxon>Micromonosporaceae</taxon>
        <taxon>Micromonospora</taxon>
    </lineage>
</organism>
<accession>A0A1C5ABD2</accession>
<gene>
    <name evidence="1" type="ORF">GA0070618_6664</name>
</gene>
<dbReference type="RefSeq" id="WP_094978022.1">
    <property type="nucleotide sequence ID" value="NZ_LT607413.1"/>
</dbReference>
<dbReference type="InParanoid" id="A0A1C5ABD2"/>
<reference evidence="2" key="1">
    <citation type="submission" date="2016-06" db="EMBL/GenBank/DDBJ databases">
        <authorList>
            <person name="Varghese N."/>
            <person name="Submissions Spin"/>
        </authorList>
    </citation>
    <scope>NUCLEOTIDE SEQUENCE [LARGE SCALE GENOMIC DNA]</scope>
    <source>
        <strain evidence="2">DSM 43816</strain>
    </source>
</reference>
<evidence type="ECO:0000313" key="2">
    <source>
        <dbReference type="Proteomes" id="UP000198253"/>
    </source>
</evidence>
<dbReference type="EMBL" id="LT607413">
    <property type="protein sequence ID" value="SCF42469.1"/>
    <property type="molecule type" value="Genomic_DNA"/>
</dbReference>
<keyword evidence="2" id="KW-1185">Reference proteome</keyword>